<dbReference type="PROSITE" id="PS50916">
    <property type="entry name" value="RABBD"/>
    <property type="match status" value="1"/>
</dbReference>
<dbReference type="FunFam" id="2.60.40.150:FF:000006">
    <property type="entry name" value="Synaptotagmin-like 5, isoform CRA_a"/>
    <property type="match status" value="1"/>
</dbReference>
<evidence type="ECO:0000256" key="1">
    <source>
        <dbReference type="ARBA" id="ARBA00004170"/>
    </source>
</evidence>
<dbReference type="GO" id="GO:0042043">
    <property type="term" value="F:neurexin family protein binding"/>
    <property type="evidence" value="ECO:0000318"/>
    <property type="project" value="GO_Central"/>
</dbReference>
<accession>W5NHV9</accession>
<feature type="domain" description="C2" evidence="4">
    <location>
        <begin position="395"/>
        <end position="517"/>
    </location>
</feature>
<name>W5NHV9_LEPOC</name>
<dbReference type="InParanoid" id="W5NHV9"/>
<reference evidence="6" key="3">
    <citation type="submission" date="2025-09" db="UniProtKB">
        <authorList>
            <consortium name="Ensembl"/>
        </authorList>
    </citation>
    <scope>IDENTIFICATION</scope>
</reference>
<dbReference type="EMBL" id="AHAT01008912">
    <property type="status" value="NOT_ANNOTATED_CDS"/>
    <property type="molecule type" value="Genomic_DNA"/>
</dbReference>
<dbReference type="Pfam" id="PF00168">
    <property type="entry name" value="C2"/>
    <property type="match status" value="2"/>
</dbReference>
<dbReference type="CDD" id="cd08521">
    <property type="entry name" value="C2A_SLP"/>
    <property type="match status" value="1"/>
</dbReference>
<dbReference type="GO" id="GO:0006887">
    <property type="term" value="P:exocytosis"/>
    <property type="evidence" value="ECO:0000318"/>
    <property type="project" value="GO_Central"/>
</dbReference>
<dbReference type="Pfam" id="PF02318">
    <property type="entry name" value="FYVE_2"/>
    <property type="match status" value="1"/>
</dbReference>
<dbReference type="Proteomes" id="UP000018468">
    <property type="component" value="Linkage group LG1"/>
</dbReference>
<dbReference type="PANTHER" id="PTHR45716:SF1">
    <property type="entry name" value="SYNAPTOTAGMIN-LIKE PROTEIN 3"/>
    <property type="match status" value="1"/>
</dbReference>
<protein>
    <submittedName>
        <fullName evidence="6">Synaptotagmin like 3</fullName>
    </submittedName>
</protein>
<dbReference type="STRING" id="7918.ENSLOCP00000020218"/>
<feature type="domain" description="RabBD" evidence="5">
    <location>
        <begin position="7"/>
        <end position="125"/>
    </location>
</feature>
<keyword evidence="3" id="KW-0472">Membrane</keyword>
<dbReference type="GeneTree" id="ENSGT00940000160610"/>
<reference evidence="7" key="1">
    <citation type="submission" date="2011-12" db="EMBL/GenBank/DDBJ databases">
        <title>The Draft Genome of Lepisosteus oculatus.</title>
        <authorList>
            <consortium name="The Broad Institute Genome Assembly &amp; Analysis Group"/>
            <consortium name="Computational R&amp;D Group"/>
            <consortium name="and Sequencing Platform"/>
            <person name="Di Palma F."/>
            <person name="Alfoldi J."/>
            <person name="Johnson J."/>
            <person name="Berlin A."/>
            <person name="Gnerre S."/>
            <person name="Jaffe D."/>
            <person name="MacCallum I."/>
            <person name="Young S."/>
            <person name="Walker B.J."/>
            <person name="Lander E.S."/>
            <person name="Lindblad-Toh K."/>
        </authorList>
    </citation>
    <scope>NUCLEOTIDE SEQUENCE [LARGE SCALE GENOMIC DNA]</scope>
</reference>
<keyword evidence="2" id="KW-0677">Repeat</keyword>
<dbReference type="InterPro" id="IPR000008">
    <property type="entry name" value="C2_dom"/>
</dbReference>
<dbReference type="SUPFAM" id="SSF57903">
    <property type="entry name" value="FYVE/PHD zinc finger"/>
    <property type="match status" value="1"/>
</dbReference>
<dbReference type="GO" id="GO:0005886">
    <property type="term" value="C:plasma membrane"/>
    <property type="evidence" value="ECO:0000318"/>
    <property type="project" value="GO_Central"/>
</dbReference>
<comment type="subcellular location">
    <subcellularLocation>
        <location evidence="1">Membrane</location>
        <topology evidence="1">Peripheral membrane protein</topology>
    </subcellularLocation>
</comment>
<dbReference type="Ensembl" id="ENSLOCT00000020252.1">
    <property type="protein sequence ID" value="ENSLOCP00000020218.1"/>
    <property type="gene ID" value="ENSLOCG00000016375.1"/>
</dbReference>
<dbReference type="InterPro" id="IPR010911">
    <property type="entry name" value="Rab_BD"/>
</dbReference>
<organism evidence="6 7">
    <name type="scientific">Lepisosteus oculatus</name>
    <name type="common">Spotted gar</name>
    <dbReference type="NCBI Taxonomy" id="7918"/>
    <lineage>
        <taxon>Eukaryota</taxon>
        <taxon>Metazoa</taxon>
        <taxon>Chordata</taxon>
        <taxon>Craniata</taxon>
        <taxon>Vertebrata</taxon>
        <taxon>Euteleostomi</taxon>
        <taxon>Actinopterygii</taxon>
        <taxon>Neopterygii</taxon>
        <taxon>Holostei</taxon>
        <taxon>Semionotiformes</taxon>
        <taxon>Lepisosteidae</taxon>
        <taxon>Lepisosteus</taxon>
    </lineage>
</organism>
<dbReference type="Gene3D" id="3.30.40.10">
    <property type="entry name" value="Zinc/RING finger domain, C3HC4 (zinc finger)"/>
    <property type="match status" value="1"/>
</dbReference>
<dbReference type="InterPro" id="IPR041282">
    <property type="entry name" value="FYVE_2"/>
</dbReference>
<dbReference type="InterPro" id="IPR011011">
    <property type="entry name" value="Znf_FYVE_PHD"/>
</dbReference>
<dbReference type="Bgee" id="ENSLOCG00000016375">
    <property type="expression patterns" value="Expressed in bone element and 9 other cell types or tissues"/>
</dbReference>
<feature type="domain" description="C2" evidence="4">
    <location>
        <begin position="558"/>
        <end position="699"/>
    </location>
</feature>
<evidence type="ECO:0000313" key="7">
    <source>
        <dbReference type="Proteomes" id="UP000018468"/>
    </source>
</evidence>
<keyword evidence="7" id="KW-1185">Reference proteome</keyword>
<dbReference type="InterPro" id="IPR035892">
    <property type="entry name" value="C2_domain_sf"/>
</dbReference>
<proteinExistence type="predicted"/>
<dbReference type="GO" id="GO:0031267">
    <property type="term" value="F:small GTPase binding"/>
    <property type="evidence" value="ECO:0007669"/>
    <property type="project" value="InterPro"/>
</dbReference>
<dbReference type="AlphaFoldDB" id="W5NHV9"/>
<dbReference type="GO" id="GO:0070382">
    <property type="term" value="C:exocytic vesicle"/>
    <property type="evidence" value="ECO:0000318"/>
    <property type="project" value="GO_Central"/>
</dbReference>
<dbReference type="PROSITE" id="PS50004">
    <property type="entry name" value="C2"/>
    <property type="match status" value="2"/>
</dbReference>
<dbReference type="PANTHER" id="PTHR45716">
    <property type="entry name" value="BITESIZE, ISOFORM I"/>
    <property type="match status" value="1"/>
</dbReference>
<evidence type="ECO:0000259" key="4">
    <source>
        <dbReference type="PROSITE" id="PS50004"/>
    </source>
</evidence>
<dbReference type="InterPro" id="IPR013083">
    <property type="entry name" value="Znf_RING/FYVE/PHD"/>
</dbReference>
<evidence type="ECO:0000259" key="5">
    <source>
        <dbReference type="PROSITE" id="PS50916"/>
    </source>
</evidence>
<dbReference type="SMART" id="SM00239">
    <property type="entry name" value="C2"/>
    <property type="match status" value="2"/>
</dbReference>
<dbReference type="Gene3D" id="2.60.40.150">
    <property type="entry name" value="C2 domain"/>
    <property type="match status" value="2"/>
</dbReference>
<evidence type="ECO:0000256" key="2">
    <source>
        <dbReference type="ARBA" id="ARBA00022737"/>
    </source>
</evidence>
<reference evidence="6" key="2">
    <citation type="submission" date="2025-08" db="UniProtKB">
        <authorList>
            <consortium name="Ensembl"/>
        </authorList>
    </citation>
    <scope>IDENTIFICATION</scope>
</reference>
<sequence>YNSLAGNMDLSFLKELEREKVLEVLQRDKILRALEEERIRKLKSELQELRRKGAKSFSQHYSEKSCARCQRPLGKLWNCGAVCKGCSHRICSKCRIAITARVWKCTVCYAYREVKIRSGEWFLEERAKKFPIEAGRDAMDISIKYKIADKQETVGEKLLKSYQRLRRGLFVISIKHCITIFYPYFFRSQKLRQRLEDTGMGEPDCCCCSSLLHIHLLEQTWSKNSKGFTRSVENLFLSLTTHMKMNCITQNKNRILWTQSSDVNRTPELKMSSCVHFVFQDNVNSSNFFFIKATLFPSVPVDCGLRTQFFFLATVTLLQSHVLSVVKKLTKVPSLPILSKKTDNKEDLKSNVNEGRPTSHLYSEEQSACCFLSKESICSISSTCTELGNFDKASVTGEIELSIAYNFKLSCLEISVRACKNLAYGDTKRKRCNPYVKIYLLPDKSPHSKLKTAVKKNTVDPVFNETFRYNIERSQLETRTLQASLWHSGTLKRKVFLGEVLISLDCWKFEESDYLVKVVISDQPDRYEECVPEQYNGELMIKVKFSSLPQGSGIHFGKEGKTILVTENQIQMTDLGQLSVLIIGAKNLPSLRPDGTVNSFVKGCLILPGGREIKQKTPLSKRKACPQWNHPMVFSGIYQAEVMDSSLELSVWDSAPFGRPDRFLGGVRLEKDTAGMSFSSGLPWQQLLRRPNTWHDFTLIIQPNANMTKM</sequence>
<evidence type="ECO:0000256" key="3">
    <source>
        <dbReference type="ARBA" id="ARBA00023136"/>
    </source>
</evidence>
<dbReference type="GO" id="GO:0006886">
    <property type="term" value="P:intracellular protein transport"/>
    <property type="evidence" value="ECO:0007669"/>
    <property type="project" value="InterPro"/>
</dbReference>
<dbReference type="SUPFAM" id="SSF49562">
    <property type="entry name" value="C2 domain (Calcium/lipid-binding domain, CaLB)"/>
    <property type="match status" value="2"/>
</dbReference>
<dbReference type="eggNOG" id="KOG1028">
    <property type="taxonomic scope" value="Eukaryota"/>
</dbReference>
<evidence type="ECO:0000313" key="6">
    <source>
        <dbReference type="Ensembl" id="ENSLOCP00000020218.1"/>
    </source>
</evidence>
<dbReference type="FunFam" id="3.30.40.10:FF:000018">
    <property type="entry name" value="Synaptotagmin-like 5, isoform CRA_a"/>
    <property type="match status" value="1"/>
</dbReference>